<dbReference type="CDD" id="cd00475">
    <property type="entry name" value="Cis_IPPS"/>
    <property type="match status" value="1"/>
</dbReference>
<dbReference type="EC" id="2.5.1.-" evidence="4"/>
<dbReference type="InterPro" id="IPR036424">
    <property type="entry name" value="UPP_synth-like_sf"/>
</dbReference>
<evidence type="ECO:0000313" key="5">
    <source>
        <dbReference type="WBParaSite" id="TTAC_0000191201-mRNA-1"/>
    </source>
</evidence>
<dbReference type="GO" id="GO:0045547">
    <property type="term" value="F:ditrans,polycis-polyprenyl diphosphate synthase [(2E,6E)-farnesyl diphosphate specific] activity"/>
    <property type="evidence" value="ECO:0007669"/>
    <property type="project" value="UniProtKB-EC"/>
</dbReference>
<accession>A0A0R3WMC4</accession>
<evidence type="ECO:0000256" key="4">
    <source>
        <dbReference type="RuleBase" id="RU363018"/>
    </source>
</evidence>
<proteinExistence type="inferred from homology"/>
<dbReference type="HAMAP" id="MF_01139">
    <property type="entry name" value="ISPT"/>
    <property type="match status" value="1"/>
</dbReference>
<dbReference type="AlphaFoldDB" id="A0A0R3WMC4"/>
<dbReference type="Pfam" id="PF01255">
    <property type="entry name" value="Prenyltransf"/>
    <property type="match status" value="1"/>
</dbReference>
<evidence type="ECO:0000256" key="2">
    <source>
        <dbReference type="ARBA" id="ARBA00022679"/>
    </source>
</evidence>
<dbReference type="InterPro" id="IPR001441">
    <property type="entry name" value="UPP_synth-like"/>
</dbReference>
<evidence type="ECO:0000256" key="3">
    <source>
        <dbReference type="ARBA" id="ARBA00047353"/>
    </source>
</evidence>
<dbReference type="WBParaSite" id="TTAC_0000191201-mRNA-1">
    <property type="protein sequence ID" value="TTAC_0000191201-mRNA-1"/>
    <property type="gene ID" value="TTAC_0000191201"/>
</dbReference>
<comment type="catalytic activity">
    <reaction evidence="3">
        <text>n isopentenyl diphosphate + (2E,6E)-farnesyl diphosphate = a di-trans,poly-cis-polyprenyl diphosphate + n diphosphate</text>
        <dbReference type="Rhea" id="RHEA:53008"/>
        <dbReference type="Rhea" id="RHEA-COMP:19494"/>
        <dbReference type="ChEBI" id="CHEBI:33019"/>
        <dbReference type="ChEBI" id="CHEBI:128769"/>
        <dbReference type="ChEBI" id="CHEBI:136960"/>
        <dbReference type="ChEBI" id="CHEBI:175763"/>
        <dbReference type="EC" id="2.5.1.87"/>
    </reaction>
</comment>
<name>A0A0R3WMC4_HYDTA</name>
<reference evidence="5" key="1">
    <citation type="submission" date="2017-02" db="UniProtKB">
        <authorList>
            <consortium name="WormBaseParasite"/>
        </authorList>
    </citation>
    <scope>IDENTIFICATION</scope>
</reference>
<dbReference type="STRING" id="6205.A0A0R3WMC4"/>
<dbReference type="PANTHER" id="PTHR10291">
    <property type="entry name" value="DEHYDRODOLICHYL DIPHOSPHATE SYNTHASE FAMILY MEMBER"/>
    <property type="match status" value="1"/>
</dbReference>
<dbReference type="GO" id="GO:1904423">
    <property type="term" value="C:dehydrodolichyl diphosphate synthase complex"/>
    <property type="evidence" value="ECO:0007669"/>
    <property type="project" value="TreeGrafter"/>
</dbReference>
<protein>
    <recommendedName>
        <fullName evidence="4">Alkyl transferase</fullName>
        <ecNumber evidence="4">2.5.1.-</ecNumber>
    </recommendedName>
</protein>
<dbReference type="GO" id="GO:0005783">
    <property type="term" value="C:endoplasmic reticulum"/>
    <property type="evidence" value="ECO:0007669"/>
    <property type="project" value="TreeGrafter"/>
</dbReference>
<sequence length="341" mass="38946">LLSKFKMPWVKQDYKYSCFQKLAMNVLKQGIIPTHVAFIMDGNRRHATAHGLQKTEGHKQGFSKLSEVLRWCYDFGVREVSVYAFSIENFKRSEGEVSFLMDLALNKLNDLVQNKDELHKQGVRVRVLGNLRLLPIGVQRAAARIMLMTSENFRATLNILMSYTTRDELTTTLSTIRRGVQSGILKEEYAVTWDISPELIDKSSQLRGCRPLDLLVRTSGEVRLSDFMLWQASRSAALFSFFKVNWPAFSFWHLAAAILHFQLNRSALVPLPEAVRCHLNELDSHNTANGHGGIYQPVTIDAINAENRTRRLAKFYASLEKEYMDELFEIANLPEVDETSA</sequence>
<dbReference type="InterPro" id="IPR018520">
    <property type="entry name" value="UPP_synth-like_CS"/>
</dbReference>
<dbReference type="Gene3D" id="3.40.1180.10">
    <property type="entry name" value="Decaprenyl diphosphate synthase-like"/>
    <property type="match status" value="1"/>
</dbReference>
<dbReference type="PROSITE" id="PS01066">
    <property type="entry name" value="UPP_SYNTHASE"/>
    <property type="match status" value="1"/>
</dbReference>
<dbReference type="PANTHER" id="PTHR10291:SF43">
    <property type="entry name" value="DEHYDRODOLICHYL DIPHOSPHATE SYNTHASE COMPLEX SUBUNIT DHDDS"/>
    <property type="match status" value="1"/>
</dbReference>
<evidence type="ECO:0000256" key="1">
    <source>
        <dbReference type="ARBA" id="ARBA00005432"/>
    </source>
</evidence>
<organism evidence="5">
    <name type="scientific">Hydatigena taeniaeformis</name>
    <name type="common">Feline tapeworm</name>
    <name type="synonym">Taenia taeniaeformis</name>
    <dbReference type="NCBI Taxonomy" id="6205"/>
    <lineage>
        <taxon>Eukaryota</taxon>
        <taxon>Metazoa</taxon>
        <taxon>Spiralia</taxon>
        <taxon>Lophotrochozoa</taxon>
        <taxon>Platyhelminthes</taxon>
        <taxon>Cestoda</taxon>
        <taxon>Eucestoda</taxon>
        <taxon>Cyclophyllidea</taxon>
        <taxon>Taeniidae</taxon>
        <taxon>Hydatigera</taxon>
    </lineage>
</organism>
<dbReference type="NCBIfam" id="TIGR00055">
    <property type="entry name" value="uppS"/>
    <property type="match status" value="1"/>
</dbReference>
<dbReference type="SUPFAM" id="SSF64005">
    <property type="entry name" value="Undecaprenyl diphosphate synthase"/>
    <property type="match status" value="1"/>
</dbReference>
<comment type="similarity">
    <text evidence="1 4">Belongs to the UPP synthase family.</text>
</comment>
<dbReference type="GO" id="GO:0016094">
    <property type="term" value="P:polyprenol biosynthetic process"/>
    <property type="evidence" value="ECO:0007669"/>
    <property type="project" value="TreeGrafter"/>
</dbReference>
<keyword evidence="2 4" id="KW-0808">Transferase</keyword>